<dbReference type="InterPro" id="IPR036890">
    <property type="entry name" value="HATPase_C_sf"/>
</dbReference>
<evidence type="ECO:0000256" key="7">
    <source>
        <dbReference type="ARBA" id="ARBA00022801"/>
    </source>
</evidence>
<feature type="region of interest" description="Disordered" evidence="16">
    <location>
        <begin position="1"/>
        <end position="118"/>
    </location>
</feature>
<dbReference type="EMBL" id="JADPRT010000024">
    <property type="protein sequence ID" value="MBF9073620.1"/>
    <property type="molecule type" value="Genomic_DNA"/>
</dbReference>
<keyword evidence="6" id="KW-0418">Kinase</keyword>
<comment type="caution">
    <text evidence="19">The sequence shown here is derived from an EMBL/GenBank/DDBJ whole genome shotgun (WGS) entry which is preliminary data.</text>
</comment>
<evidence type="ECO:0000256" key="5">
    <source>
        <dbReference type="ARBA" id="ARBA00022741"/>
    </source>
</evidence>
<dbReference type="GO" id="GO:0046872">
    <property type="term" value="F:metal ion binding"/>
    <property type="evidence" value="ECO:0007669"/>
    <property type="project" value="UniProtKB-KW"/>
</dbReference>
<evidence type="ECO:0000313" key="20">
    <source>
        <dbReference type="Proteomes" id="UP000657385"/>
    </source>
</evidence>
<name>A0A931BHM4_9ACTN</name>
<feature type="domain" description="PPM-type phosphatase" evidence="18">
    <location>
        <begin position="306"/>
        <end position="532"/>
    </location>
</feature>
<evidence type="ECO:0000256" key="12">
    <source>
        <dbReference type="ARBA" id="ARBA00047761"/>
    </source>
</evidence>
<dbReference type="PANTHER" id="PTHR43156">
    <property type="entry name" value="STAGE II SPORULATION PROTEIN E-RELATED"/>
    <property type="match status" value="1"/>
</dbReference>
<gene>
    <name evidence="19" type="ORF">I2501_36970</name>
</gene>
<dbReference type="GO" id="GO:0005524">
    <property type="term" value="F:ATP binding"/>
    <property type="evidence" value="ECO:0007669"/>
    <property type="project" value="UniProtKB-KW"/>
</dbReference>
<evidence type="ECO:0000256" key="10">
    <source>
        <dbReference type="ARBA" id="ARBA00022912"/>
    </source>
</evidence>
<evidence type="ECO:0000256" key="9">
    <source>
        <dbReference type="ARBA" id="ARBA00022842"/>
    </source>
</evidence>
<dbReference type="InterPro" id="IPR003018">
    <property type="entry name" value="GAF"/>
</dbReference>
<protein>
    <recommendedName>
        <fullName evidence="1">protein-serine/threonine phosphatase</fullName>
        <ecNumber evidence="1">3.1.3.16</ecNumber>
    </recommendedName>
    <alternativeName>
        <fullName evidence="15">Protein-serine/threonine phosphatase</fullName>
    </alternativeName>
    <alternativeName>
        <fullName evidence="14">Serine/threonine-protein kinase</fullName>
    </alternativeName>
</protein>
<feature type="domain" description="GAF" evidence="17">
    <location>
        <begin position="141"/>
        <end position="289"/>
    </location>
</feature>
<dbReference type="SUPFAM" id="SSF81606">
    <property type="entry name" value="PP2C-like"/>
    <property type="match status" value="1"/>
</dbReference>
<dbReference type="InterPro" id="IPR029016">
    <property type="entry name" value="GAF-like_dom_sf"/>
</dbReference>
<keyword evidence="7" id="KW-0378">Hydrolase</keyword>
<evidence type="ECO:0000313" key="19">
    <source>
        <dbReference type="EMBL" id="MBF9073620.1"/>
    </source>
</evidence>
<keyword evidence="5" id="KW-0547">Nucleotide-binding</keyword>
<keyword evidence="8" id="KW-0067">ATP-binding</keyword>
<reference evidence="19" key="1">
    <citation type="submission" date="2020-11" db="EMBL/GenBank/DDBJ databases">
        <title>Isolation and identification of active actinomycetes.</title>
        <authorList>
            <person name="Yu B."/>
        </authorList>
    </citation>
    <scope>NUCLEOTIDE SEQUENCE</scope>
    <source>
        <strain evidence="19">NEAU-YB345</strain>
    </source>
</reference>
<dbReference type="GO" id="GO:0016301">
    <property type="term" value="F:kinase activity"/>
    <property type="evidence" value="ECO:0007669"/>
    <property type="project" value="UniProtKB-KW"/>
</dbReference>
<dbReference type="SMART" id="SM00331">
    <property type="entry name" value="PP2C_SIG"/>
    <property type="match status" value="1"/>
</dbReference>
<dbReference type="Gene3D" id="3.30.565.10">
    <property type="entry name" value="Histidine kinase-like ATPase, C-terminal domain"/>
    <property type="match status" value="1"/>
</dbReference>
<dbReference type="Pfam" id="PF07228">
    <property type="entry name" value="SpoIIE"/>
    <property type="match status" value="1"/>
</dbReference>
<evidence type="ECO:0000259" key="17">
    <source>
        <dbReference type="SMART" id="SM00065"/>
    </source>
</evidence>
<dbReference type="Gene3D" id="3.30.450.40">
    <property type="match status" value="1"/>
</dbReference>
<evidence type="ECO:0000256" key="8">
    <source>
        <dbReference type="ARBA" id="ARBA00022840"/>
    </source>
</evidence>
<dbReference type="FunFam" id="3.60.40.10:FF:000005">
    <property type="entry name" value="Serine/threonine protein phosphatase"/>
    <property type="match status" value="1"/>
</dbReference>
<evidence type="ECO:0000256" key="15">
    <source>
        <dbReference type="ARBA" id="ARBA00081350"/>
    </source>
</evidence>
<dbReference type="PANTHER" id="PTHR43156:SF2">
    <property type="entry name" value="STAGE II SPORULATION PROTEIN E"/>
    <property type="match status" value="1"/>
</dbReference>
<dbReference type="SMART" id="SM00065">
    <property type="entry name" value="GAF"/>
    <property type="match status" value="1"/>
</dbReference>
<organism evidence="19 20">
    <name type="scientific">Streptacidiphilus fuscans</name>
    <dbReference type="NCBI Taxonomy" id="2789292"/>
    <lineage>
        <taxon>Bacteria</taxon>
        <taxon>Bacillati</taxon>
        <taxon>Actinomycetota</taxon>
        <taxon>Actinomycetes</taxon>
        <taxon>Kitasatosporales</taxon>
        <taxon>Streptomycetaceae</taxon>
        <taxon>Streptacidiphilus</taxon>
    </lineage>
</organism>
<evidence type="ECO:0000256" key="1">
    <source>
        <dbReference type="ARBA" id="ARBA00013081"/>
    </source>
</evidence>
<dbReference type="InterPro" id="IPR001932">
    <property type="entry name" value="PPM-type_phosphatase-like_dom"/>
</dbReference>
<evidence type="ECO:0000256" key="13">
    <source>
        <dbReference type="ARBA" id="ARBA00056274"/>
    </source>
</evidence>
<dbReference type="SUPFAM" id="SSF55781">
    <property type="entry name" value="GAF domain-like"/>
    <property type="match status" value="1"/>
</dbReference>
<keyword evidence="20" id="KW-1185">Reference proteome</keyword>
<comment type="function">
    <text evidence="13">Primarily acts as an independent SigF regulator that is sensitive to the osmosensory signal, mediating the cross talk of PknD with the SigF regulon. Possesses both phosphatase and kinase activities. The kinase domain functions as a classic anti-sigma factor-like kinase to phosphorylate the anti-anti-sigma factor domain at the canonical regulatory site, and the phosphatase domain antagonizes this activity.</text>
</comment>
<dbReference type="InterPro" id="IPR036457">
    <property type="entry name" value="PPM-type-like_dom_sf"/>
</dbReference>
<feature type="compositionally biased region" description="Pro residues" evidence="16">
    <location>
        <begin position="24"/>
        <end position="33"/>
    </location>
</feature>
<comment type="catalytic activity">
    <reaction evidence="12">
        <text>O-phospho-L-seryl-[protein] + H2O = L-seryl-[protein] + phosphate</text>
        <dbReference type="Rhea" id="RHEA:20629"/>
        <dbReference type="Rhea" id="RHEA-COMP:9863"/>
        <dbReference type="Rhea" id="RHEA-COMP:11604"/>
        <dbReference type="ChEBI" id="CHEBI:15377"/>
        <dbReference type="ChEBI" id="CHEBI:29999"/>
        <dbReference type="ChEBI" id="CHEBI:43474"/>
        <dbReference type="ChEBI" id="CHEBI:83421"/>
        <dbReference type="EC" id="3.1.3.16"/>
    </reaction>
</comment>
<keyword evidence="9" id="KW-0460">Magnesium</keyword>
<dbReference type="CDD" id="cd16936">
    <property type="entry name" value="HATPase_RsbW-like"/>
    <property type="match status" value="1"/>
</dbReference>
<keyword evidence="4" id="KW-0479">Metal-binding</keyword>
<dbReference type="Proteomes" id="UP000657385">
    <property type="component" value="Unassembled WGS sequence"/>
</dbReference>
<dbReference type="GO" id="GO:0004722">
    <property type="term" value="F:protein serine/threonine phosphatase activity"/>
    <property type="evidence" value="ECO:0007669"/>
    <property type="project" value="UniProtKB-EC"/>
</dbReference>
<keyword evidence="3" id="KW-0808">Transferase</keyword>
<evidence type="ECO:0000256" key="11">
    <source>
        <dbReference type="ARBA" id="ARBA00023211"/>
    </source>
</evidence>
<evidence type="ECO:0000256" key="3">
    <source>
        <dbReference type="ARBA" id="ARBA00022679"/>
    </source>
</evidence>
<accession>A0A931BHM4</accession>
<proteinExistence type="predicted"/>
<evidence type="ECO:0000256" key="4">
    <source>
        <dbReference type="ARBA" id="ARBA00022723"/>
    </source>
</evidence>
<sequence>MVQISPGPPGSRFSLQGTAVDAQPRPPVLPGSPEPVHADEAGQAQIEALNALPRPADTPPPASDAPQETPETPKASGAPGAPETLRPGSRPTSGPLAQSSRSARSARSATGVRARLPETDLRRSREAFLLDAGRALAEASTTSEVLRVAATLAMPGFSPDGQAVFGVRGTLLTVVGQHGHSTEQATPFQMPLDTEYPAAQVVRTGRPIYLSTPEEYARRFPATWPLAQGFHRRSWAFLPLVTAGRTTGAWLAAFATPVAFTPDERAVLSTVARMLSQALERAHTNEAERALSRGLRRSMGDSARQLDGLTVAARYVPTGGGLLVGGDWYDVIDLPGGRVALVIGDVQGHDVHAAGVMSRLRTAVHAYAVEGHRPDAVLSRASRFLASVDEDRFATCIYIEAEPATGRLAIARAGHPHPVLRSPDGSAMIRHVDGGLPLGLMPDDESYPVTEMELQVGEVFMACTDGLIETGGHDWYTGWVRVRDVIEPGPVDDLEGIADALMQAVHGPASHRGPGQLADRREDDIALLLLRRDERVGAPKPTGRRLMLTVAQGRPERLAGARRELRGILHDWHEPDGVDAAVLLVSELLANVLLHTDQEAALTAELTGPAGERRLRVEVSDGSDELPLRRSPGEMASSGRGLVLLDLLADGWGARPLGEGKSIWFEMNEKADQASVTDGADLTGGADELG</sequence>
<dbReference type="InterPro" id="IPR052016">
    <property type="entry name" value="Bact_Sigma-Reg"/>
</dbReference>
<dbReference type="Gene3D" id="3.60.40.10">
    <property type="entry name" value="PPM-type phosphatase domain"/>
    <property type="match status" value="1"/>
</dbReference>
<evidence type="ECO:0000256" key="14">
    <source>
        <dbReference type="ARBA" id="ARBA00075117"/>
    </source>
</evidence>
<keyword evidence="2" id="KW-0597">Phosphoprotein</keyword>
<keyword evidence="11" id="KW-0464">Manganese</keyword>
<feature type="compositionally biased region" description="Low complexity" evidence="16">
    <location>
        <begin position="97"/>
        <end position="114"/>
    </location>
</feature>
<evidence type="ECO:0000256" key="16">
    <source>
        <dbReference type="SAM" id="MobiDB-lite"/>
    </source>
</evidence>
<dbReference type="EC" id="3.1.3.16" evidence="1"/>
<evidence type="ECO:0000259" key="18">
    <source>
        <dbReference type="SMART" id="SM00331"/>
    </source>
</evidence>
<dbReference type="AlphaFoldDB" id="A0A931BHM4"/>
<keyword evidence="10" id="KW-0904">Protein phosphatase</keyword>
<dbReference type="Pfam" id="PF13185">
    <property type="entry name" value="GAF_2"/>
    <property type="match status" value="1"/>
</dbReference>
<evidence type="ECO:0000256" key="6">
    <source>
        <dbReference type="ARBA" id="ARBA00022777"/>
    </source>
</evidence>
<evidence type="ECO:0000256" key="2">
    <source>
        <dbReference type="ARBA" id="ARBA00022553"/>
    </source>
</evidence>